<keyword evidence="2" id="KW-0732">Signal</keyword>
<organism evidence="3 4">
    <name type="scientific">Hibiscus syriacus</name>
    <name type="common">Rose of Sharon</name>
    <dbReference type="NCBI Taxonomy" id="106335"/>
    <lineage>
        <taxon>Eukaryota</taxon>
        <taxon>Viridiplantae</taxon>
        <taxon>Streptophyta</taxon>
        <taxon>Embryophyta</taxon>
        <taxon>Tracheophyta</taxon>
        <taxon>Spermatophyta</taxon>
        <taxon>Magnoliopsida</taxon>
        <taxon>eudicotyledons</taxon>
        <taxon>Gunneridae</taxon>
        <taxon>Pentapetalae</taxon>
        <taxon>rosids</taxon>
        <taxon>malvids</taxon>
        <taxon>Malvales</taxon>
        <taxon>Malvaceae</taxon>
        <taxon>Malvoideae</taxon>
        <taxon>Hibiscus</taxon>
    </lineage>
</organism>
<feature type="chain" id="PRO_5025688905" evidence="2">
    <location>
        <begin position="26"/>
        <end position="86"/>
    </location>
</feature>
<evidence type="ECO:0000256" key="2">
    <source>
        <dbReference type="SAM" id="SignalP"/>
    </source>
</evidence>
<evidence type="ECO:0000256" key="1">
    <source>
        <dbReference type="SAM" id="MobiDB-lite"/>
    </source>
</evidence>
<accession>A0A6A2XF46</accession>
<dbReference type="Proteomes" id="UP000436088">
    <property type="component" value="Unassembled WGS sequence"/>
</dbReference>
<dbReference type="AlphaFoldDB" id="A0A6A2XF46"/>
<evidence type="ECO:0000313" key="3">
    <source>
        <dbReference type="EMBL" id="KAE8657099.1"/>
    </source>
</evidence>
<evidence type="ECO:0000313" key="4">
    <source>
        <dbReference type="Proteomes" id="UP000436088"/>
    </source>
</evidence>
<comment type="caution">
    <text evidence="3">The sequence shown here is derived from an EMBL/GenBank/DDBJ whole genome shotgun (WGS) entry which is preliminary data.</text>
</comment>
<protein>
    <submittedName>
        <fullName evidence="3">Uncharacterized protein</fullName>
    </submittedName>
</protein>
<name>A0A6A2XF46_HIBSY</name>
<feature type="signal peptide" evidence="2">
    <location>
        <begin position="1"/>
        <end position="25"/>
    </location>
</feature>
<gene>
    <name evidence="3" type="ORF">F3Y22_tig00116997pilonHSYRG01011</name>
</gene>
<dbReference type="EMBL" id="VEPZ02001762">
    <property type="protein sequence ID" value="KAE8657099.1"/>
    <property type="molecule type" value="Genomic_DNA"/>
</dbReference>
<sequence length="86" mass="8978">MAQNNLILAGSLLLLLSLSYGVLKAEKLDDPGIQGTKMMSGHKNALEGPSDGVVHNAYRTNDVRPTTHGHSPGAGHSTGPVNNGYN</sequence>
<reference evidence="3" key="1">
    <citation type="submission" date="2019-09" db="EMBL/GenBank/DDBJ databases">
        <title>Draft genome information of white flower Hibiscus syriacus.</title>
        <authorList>
            <person name="Kim Y.-M."/>
        </authorList>
    </citation>
    <scope>NUCLEOTIDE SEQUENCE [LARGE SCALE GENOMIC DNA]</scope>
    <source>
        <strain evidence="3">YM2019G1</strain>
    </source>
</reference>
<keyword evidence="4" id="KW-1185">Reference proteome</keyword>
<proteinExistence type="predicted"/>
<feature type="region of interest" description="Disordered" evidence="1">
    <location>
        <begin position="34"/>
        <end position="86"/>
    </location>
</feature>